<evidence type="ECO:0000313" key="6">
    <source>
        <dbReference type="EMBL" id="AWK72694.1"/>
    </source>
</evidence>
<organism evidence="6 7">
    <name type="scientific">Rhodococcus oxybenzonivorans</name>
    <dbReference type="NCBI Taxonomy" id="1990687"/>
    <lineage>
        <taxon>Bacteria</taxon>
        <taxon>Bacillati</taxon>
        <taxon>Actinomycetota</taxon>
        <taxon>Actinomycetes</taxon>
        <taxon>Mycobacteriales</taxon>
        <taxon>Nocardiaceae</taxon>
        <taxon>Rhodococcus</taxon>
    </lineage>
</organism>
<dbReference type="Pfam" id="PF02709">
    <property type="entry name" value="Glyco_transf_7C"/>
    <property type="match status" value="1"/>
</dbReference>
<dbReference type="Proteomes" id="UP000245711">
    <property type="component" value="Chromosome"/>
</dbReference>
<dbReference type="OrthoDB" id="6653642at2"/>
<feature type="domain" description="Galactosyltransferase C-terminal" evidence="5">
    <location>
        <begin position="169"/>
        <end position="211"/>
    </location>
</feature>
<name>A0A2S2BVW0_9NOCA</name>
<dbReference type="PANTHER" id="PTHR43179">
    <property type="entry name" value="RHAMNOSYLTRANSFERASE WBBL"/>
    <property type="match status" value="1"/>
</dbReference>
<sequence length="274" mass="30038">MKTAVVTIAARREHHLRQHLRSVGQMTERVGDHVVVAIGDRETTEVVSEVGGARSVWCEHDDGPLPLAAARNLGADAALAAGADLIVFLDVDCLAGPALLRRYRVAADHPRNHSTLLCGPVTYLPPPGPGGYDLDRLAELRNPHPARPAPEDGTVLTGTDFTLFWSLSFGVSRETWHRIGGFCTEYRGYGGEDTDFACSAAEAGIGLRWVGGADAFHQHHPVSDPPVEHLGDILANAHLFHRRWGWWPMRGWLEAFEALGLIDYDAAQLRWVPR</sequence>
<comment type="pathway">
    <text evidence="1">Cell wall biogenesis; cell wall polysaccharide biosynthesis.</text>
</comment>
<dbReference type="Gene3D" id="3.90.550.10">
    <property type="entry name" value="Spore Coat Polysaccharide Biosynthesis Protein SpsA, Chain A"/>
    <property type="match status" value="1"/>
</dbReference>
<dbReference type="RefSeq" id="WP_109330022.1">
    <property type="nucleotide sequence ID" value="NZ_CP021354.1"/>
</dbReference>
<dbReference type="PANTHER" id="PTHR43179:SF12">
    <property type="entry name" value="GALACTOFURANOSYLTRANSFERASE GLFT2"/>
    <property type="match status" value="1"/>
</dbReference>
<evidence type="ECO:0000259" key="5">
    <source>
        <dbReference type="Pfam" id="PF02709"/>
    </source>
</evidence>
<keyword evidence="3" id="KW-0328">Glycosyltransferase</keyword>
<dbReference type="InterPro" id="IPR029044">
    <property type="entry name" value="Nucleotide-diphossugar_trans"/>
</dbReference>
<evidence type="ECO:0000256" key="4">
    <source>
        <dbReference type="ARBA" id="ARBA00022679"/>
    </source>
</evidence>
<evidence type="ECO:0000313" key="7">
    <source>
        <dbReference type="Proteomes" id="UP000245711"/>
    </source>
</evidence>
<gene>
    <name evidence="6" type="ORF">CBI38_15115</name>
</gene>
<dbReference type="InterPro" id="IPR027791">
    <property type="entry name" value="Galactosyl_T_C"/>
</dbReference>
<dbReference type="EMBL" id="CP021354">
    <property type="protein sequence ID" value="AWK72694.1"/>
    <property type="molecule type" value="Genomic_DNA"/>
</dbReference>
<dbReference type="AlphaFoldDB" id="A0A2S2BVW0"/>
<keyword evidence="7" id="KW-1185">Reference proteome</keyword>
<protein>
    <submittedName>
        <fullName evidence="6">Sugar transferase</fullName>
    </submittedName>
</protein>
<reference evidence="6 7" key="1">
    <citation type="submission" date="2017-05" db="EMBL/GenBank/DDBJ databases">
        <title>Isolation of Rhodococcus sp. S2-17 biodegrading of BP-3.</title>
        <authorList>
            <person name="Lee Y."/>
            <person name="Kim K.H."/>
            <person name="Chun B.H."/>
            <person name="Jung H.S."/>
            <person name="Jeon C.O."/>
        </authorList>
    </citation>
    <scope>NUCLEOTIDE SEQUENCE [LARGE SCALE GENOMIC DNA]</scope>
    <source>
        <strain evidence="6 7">S2-17</strain>
    </source>
</reference>
<evidence type="ECO:0000256" key="3">
    <source>
        <dbReference type="ARBA" id="ARBA00022676"/>
    </source>
</evidence>
<keyword evidence="4 6" id="KW-0808">Transferase</keyword>
<dbReference type="GO" id="GO:0016757">
    <property type="term" value="F:glycosyltransferase activity"/>
    <property type="evidence" value="ECO:0007669"/>
    <property type="project" value="UniProtKB-KW"/>
</dbReference>
<proteinExistence type="inferred from homology"/>
<dbReference type="SUPFAM" id="SSF53448">
    <property type="entry name" value="Nucleotide-diphospho-sugar transferases"/>
    <property type="match status" value="1"/>
</dbReference>
<dbReference type="KEGG" id="roz:CBI38_15115"/>
<comment type="similarity">
    <text evidence="2">Belongs to the glycosyltransferase 2 family.</text>
</comment>
<evidence type="ECO:0000256" key="1">
    <source>
        <dbReference type="ARBA" id="ARBA00004776"/>
    </source>
</evidence>
<evidence type="ECO:0000256" key="2">
    <source>
        <dbReference type="ARBA" id="ARBA00006739"/>
    </source>
</evidence>
<accession>A0A2S2BVW0</accession>